<accession>A0A1M5HM21</accession>
<evidence type="ECO:0000313" key="1">
    <source>
        <dbReference type="EMBL" id="SHG16961.1"/>
    </source>
</evidence>
<proteinExistence type="predicted"/>
<name>A0A1M5HM21_9BACT</name>
<gene>
    <name evidence="1" type="ORF">SAMN05443144_12083</name>
</gene>
<dbReference type="EMBL" id="FQUS01000020">
    <property type="protein sequence ID" value="SHG16961.1"/>
    <property type="molecule type" value="Genomic_DNA"/>
</dbReference>
<dbReference type="Proteomes" id="UP000184041">
    <property type="component" value="Unassembled WGS sequence"/>
</dbReference>
<organism evidence="1 2">
    <name type="scientific">Fodinibius roseus</name>
    <dbReference type="NCBI Taxonomy" id="1194090"/>
    <lineage>
        <taxon>Bacteria</taxon>
        <taxon>Pseudomonadati</taxon>
        <taxon>Balneolota</taxon>
        <taxon>Balneolia</taxon>
        <taxon>Balneolales</taxon>
        <taxon>Balneolaceae</taxon>
        <taxon>Fodinibius</taxon>
    </lineage>
</organism>
<evidence type="ECO:0008006" key="3">
    <source>
        <dbReference type="Google" id="ProtNLM"/>
    </source>
</evidence>
<sequence>MERFQFYGDLEKIVQGNGKLFLKDENELKVSFEIAKRGEEKLLFNLISSDNTDPLNLFSLMKSEQFDRIEGNDDKGRKVIVTDLLVKDSTSGTKTDSKVFVNGYAGQCRIGKKEIKEGYTANFDLFNFLFHGNQSKIEENKNGEKITRSILQLDFSDFHCRIEQTKDYSITKQLLKRQGGVLKTSTLSTKVSNQTDYDSTFEKVRKLCQLLSVARSTFINWGSCRVINTDGKVVYELHGNAQSRYFHETNLIKDLPGDTESFLKSAWLAYDKYEKVFDLRRFLYGYADTFMNSYIETRCLNIAALTESISSRWAISEGRDRFLDEKVFRKQLPKLKKGVKAILEIVFDKIKESYVYVMLSKIKGFNRRPLDWKLKRLRKEFDCPVTDDEIKRFVYNRDSLAHSSLFPEDEDNTESFLFMRHFLDRIVISVLGYSGNYFDMEIREEKSLLDN</sequence>
<keyword evidence="2" id="KW-1185">Reference proteome</keyword>
<protein>
    <recommendedName>
        <fullName evidence="3">ApeA N-terminal domain-containing protein</fullName>
    </recommendedName>
</protein>
<reference evidence="1 2" key="1">
    <citation type="submission" date="2016-11" db="EMBL/GenBank/DDBJ databases">
        <authorList>
            <person name="Jaros S."/>
            <person name="Januszkiewicz K."/>
            <person name="Wedrychowicz H."/>
        </authorList>
    </citation>
    <scope>NUCLEOTIDE SEQUENCE [LARGE SCALE GENOMIC DNA]</scope>
    <source>
        <strain evidence="1 2">DSM 21986</strain>
    </source>
</reference>
<dbReference type="AlphaFoldDB" id="A0A1M5HM21"/>
<dbReference type="RefSeq" id="WP_073067006.1">
    <property type="nucleotide sequence ID" value="NZ_FQUS01000020.1"/>
</dbReference>
<evidence type="ECO:0000313" key="2">
    <source>
        <dbReference type="Proteomes" id="UP000184041"/>
    </source>
</evidence>
<dbReference type="STRING" id="1194090.SAMN05443144_12083"/>